<dbReference type="EMBL" id="CP034348">
    <property type="protein sequence ID" value="QGX97735.1"/>
    <property type="molecule type" value="Genomic_DNA"/>
</dbReference>
<dbReference type="KEGG" id="rom:EI983_05340"/>
<dbReference type="InterPro" id="IPR008579">
    <property type="entry name" value="UGlyAH_Cupin_dom"/>
</dbReference>
<reference evidence="3" key="1">
    <citation type="submission" date="2018-12" db="EMBL/GenBank/DDBJ databases">
        <title>Complete genome sequence of Roseovarius sp. MME-070.</title>
        <authorList>
            <person name="Nam Y.-D."/>
            <person name="Kang J."/>
            <person name="Chung W.-H."/>
            <person name="Park Y.S."/>
        </authorList>
    </citation>
    <scope>NUCLEOTIDE SEQUENCE [LARGE SCALE GENOMIC DNA]</scope>
    <source>
        <strain evidence="3">MME-070</strain>
    </source>
</reference>
<evidence type="ECO:0000313" key="2">
    <source>
        <dbReference type="EMBL" id="QGX97735.1"/>
    </source>
</evidence>
<evidence type="ECO:0000313" key="3">
    <source>
        <dbReference type="Proteomes" id="UP000428330"/>
    </source>
</evidence>
<dbReference type="OrthoDB" id="9799053at2"/>
<sequence>MKSYKPGDDVGALEDWPFEAPESAYRIIEGAPRASGRLETGGAGQVTRMGIWRCTAGVFECTEQGDELMTVLEGHCRITDHASGTVLDLRPGDSARLTDGARVTWEVLEEVTKVFFGYKPGGY</sequence>
<dbReference type="InterPro" id="IPR011051">
    <property type="entry name" value="RmlC_Cupin_sf"/>
</dbReference>
<feature type="domain" description="(S)-ureidoglycine aminohydrolase cupin" evidence="1">
    <location>
        <begin position="43"/>
        <end position="115"/>
    </location>
</feature>
<dbReference type="Gene3D" id="2.60.120.10">
    <property type="entry name" value="Jelly Rolls"/>
    <property type="match status" value="1"/>
</dbReference>
<accession>A0A6I6IMC6</accession>
<gene>
    <name evidence="2" type="ORF">EI983_05340</name>
</gene>
<dbReference type="PANTHER" id="PTHR40943:SF1">
    <property type="entry name" value="CYTOPLASMIC PROTEIN"/>
    <property type="match status" value="1"/>
</dbReference>
<dbReference type="PANTHER" id="PTHR40943">
    <property type="entry name" value="CYTOPLASMIC PROTEIN-RELATED"/>
    <property type="match status" value="1"/>
</dbReference>
<evidence type="ECO:0000259" key="1">
    <source>
        <dbReference type="Pfam" id="PF05899"/>
    </source>
</evidence>
<keyword evidence="3" id="KW-1185">Reference proteome</keyword>
<dbReference type="Proteomes" id="UP000428330">
    <property type="component" value="Chromosome"/>
</dbReference>
<name>A0A6I6IMC6_9RHOB</name>
<organism evidence="2 3">
    <name type="scientific">Roseovarius faecimaris</name>
    <dbReference type="NCBI Taxonomy" id="2494550"/>
    <lineage>
        <taxon>Bacteria</taxon>
        <taxon>Pseudomonadati</taxon>
        <taxon>Pseudomonadota</taxon>
        <taxon>Alphaproteobacteria</taxon>
        <taxon>Rhodobacterales</taxon>
        <taxon>Roseobacteraceae</taxon>
        <taxon>Roseovarius</taxon>
    </lineage>
</organism>
<proteinExistence type="predicted"/>
<dbReference type="SUPFAM" id="SSF51182">
    <property type="entry name" value="RmlC-like cupins"/>
    <property type="match status" value="1"/>
</dbReference>
<dbReference type="AlphaFoldDB" id="A0A6I6IMC6"/>
<dbReference type="Pfam" id="PF05899">
    <property type="entry name" value="Cupin_3"/>
    <property type="match status" value="1"/>
</dbReference>
<dbReference type="InterPro" id="IPR014710">
    <property type="entry name" value="RmlC-like_jellyroll"/>
</dbReference>
<protein>
    <submittedName>
        <fullName evidence="2">DUF861 domain-containing protein</fullName>
    </submittedName>
</protein>
<dbReference type="RefSeq" id="WP_157706369.1">
    <property type="nucleotide sequence ID" value="NZ_CP034348.1"/>
</dbReference>